<dbReference type="PANTHER" id="PTHR43289">
    <property type="entry name" value="MITOGEN-ACTIVATED PROTEIN KINASE KINASE KINASE 20-RELATED"/>
    <property type="match status" value="1"/>
</dbReference>
<dbReference type="OrthoDB" id="9762169at2"/>
<dbReference type="GO" id="GO:0004674">
    <property type="term" value="F:protein serine/threonine kinase activity"/>
    <property type="evidence" value="ECO:0007669"/>
    <property type="project" value="UniProtKB-KW"/>
</dbReference>
<evidence type="ECO:0000256" key="7">
    <source>
        <dbReference type="PROSITE-ProRule" id="PRU10141"/>
    </source>
</evidence>
<evidence type="ECO:0000256" key="1">
    <source>
        <dbReference type="ARBA" id="ARBA00012513"/>
    </source>
</evidence>
<dbReference type="EMBL" id="CP026304">
    <property type="protein sequence ID" value="AVZ77027.1"/>
    <property type="molecule type" value="Genomic_DNA"/>
</dbReference>
<keyword evidence="4 7" id="KW-0547">Nucleotide-binding</keyword>
<proteinExistence type="predicted"/>
<dbReference type="SMART" id="SM00220">
    <property type="entry name" value="S_TKc"/>
    <property type="match status" value="1"/>
</dbReference>
<evidence type="ECO:0000256" key="2">
    <source>
        <dbReference type="ARBA" id="ARBA00022527"/>
    </source>
</evidence>
<dbReference type="GeneID" id="55660940"/>
<evidence type="ECO:0000256" key="9">
    <source>
        <dbReference type="SAM" id="Phobius"/>
    </source>
</evidence>
<evidence type="ECO:0000256" key="8">
    <source>
        <dbReference type="SAM" id="MobiDB-lite"/>
    </source>
</evidence>
<dbReference type="SUPFAM" id="SSF56112">
    <property type="entry name" value="Protein kinase-like (PK-like)"/>
    <property type="match status" value="1"/>
</dbReference>
<keyword evidence="9" id="KW-0812">Transmembrane</keyword>
<keyword evidence="9" id="KW-0472">Membrane</keyword>
<reference evidence="11 12" key="1">
    <citation type="submission" date="2018-01" db="EMBL/GenBank/DDBJ databases">
        <title>Complete genome sequence of Streptomyces lunaelactis MM109T, a Ferroverdin A producer isolated from cave moonmilk deposits.</title>
        <authorList>
            <person name="Naome A."/>
            <person name="Martinet L."/>
            <person name="Maciejewska M."/>
            <person name="Anderssen S."/>
            <person name="Adam D."/>
            <person name="Tenconi E."/>
            <person name="Deflandre B."/>
            <person name="Arguelles-Arias A."/>
            <person name="Calusinska M."/>
            <person name="Copieters W."/>
            <person name="Karim L."/>
            <person name="Hanikenne M."/>
            <person name="Baurain D."/>
            <person name="van Wezel G."/>
            <person name="Smargiasso N."/>
            <person name="de Pauw E."/>
            <person name="Delfosse P."/>
            <person name="Rigali S."/>
        </authorList>
    </citation>
    <scope>NUCLEOTIDE SEQUENCE [LARGE SCALE GENOMIC DNA]</scope>
    <source>
        <strain evidence="11 12">MM109</strain>
    </source>
</reference>
<keyword evidence="2 11" id="KW-0723">Serine/threonine-protein kinase</keyword>
<feature type="binding site" evidence="7">
    <location>
        <position position="43"/>
    </location>
    <ligand>
        <name>ATP</name>
        <dbReference type="ChEBI" id="CHEBI:30616"/>
    </ligand>
</feature>
<protein>
    <recommendedName>
        <fullName evidence="1">non-specific serine/threonine protein kinase</fullName>
        <ecNumber evidence="1">2.7.11.1</ecNumber>
    </recommendedName>
</protein>
<keyword evidence="6 7" id="KW-0067">ATP-binding</keyword>
<feature type="region of interest" description="Disordered" evidence="8">
    <location>
        <begin position="318"/>
        <end position="338"/>
    </location>
</feature>
<sequence>MLPSDEQRLIAGRYLLTERLGSGGMGTVWRATDRLLERTVAVKELLLGGEGEEPAAQLRRVLREARTIARVSHPNVVDIYDLVDFENRLWIVMELVDGPSLAHHLASVGPMSPSQAAGVGLQLLDALEAVHAVGALHRDVKPANVLLRRDGSVVLCDFGIAALADGEPLTTAGGLVGSFEFIAPERLHGQPVGPPSDLFSVGTTLCVLVSGRSPFVRPEPAAVLHAVANERREIPESTGSLQPLIESLLHKDPSKRPSIAEAAHALRSVHALEPDTPQKTLRAPTIHPRRPRRWIRWAVPLIAALLLTAGGATAFLVRHGPNQSRGEPGPAHAKQPSVNDAVMQTPDDRNQYWVFSGDQYVLIEVSDGQHADKRILGPRPLANWASNFQ</sequence>
<evidence type="ECO:0000313" key="12">
    <source>
        <dbReference type="Proteomes" id="UP000244201"/>
    </source>
</evidence>
<keyword evidence="3" id="KW-0808">Transferase</keyword>
<dbReference type="InterPro" id="IPR000719">
    <property type="entry name" value="Prot_kinase_dom"/>
</dbReference>
<dbReference type="CDD" id="cd14014">
    <property type="entry name" value="STKc_PknB_like"/>
    <property type="match status" value="1"/>
</dbReference>
<dbReference type="RefSeq" id="WP_108154317.1">
    <property type="nucleotide sequence ID" value="NZ_CP026304.1"/>
</dbReference>
<dbReference type="Pfam" id="PF00069">
    <property type="entry name" value="Pkinase"/>
    <property type="match status" value="1"/>
</dbReference>
<keyword evidence="12" id="KW-1185">Reference proteome</keyword>
<evidence type="ECO:0000313" key="11">
    <source>
        <dbReference type="EMBL" id="AVZ77027.1"/>
    </source>
</evidence>
<dbReference type="Gene3D" id="3.30.200.20">
    <property type="entry name" value="Phosphorylase Kinase, domain 1"/>
    <property type="match status" value="1"/>
</dbReference>
<dbReference type="PANTHER" id="PTHR43289:SF6">
    <property type="entry name" value="SERINE_THREONINE-PROTEIN KINASE NEKL-3"/>
    <property type="match status" value="1"/>
</dbReference>
<evidence type="ECO:0000256" key="3">
    <source>
        <dbReference type="ARBA" id="ARBA00022679"/>
    </source>
</evidence>
<dbReference type="PROSITE" id="PS50011">
    <property type="entry name" value="PROTEIN_KINASE_DOM"/>
    <property type="match status" value="1"/>
</dbReference>
<keyword evidence="5 11" id="KW-0418">Kinase</keyword>
<accession>A0A2R4TD38</accession>
<dbReference type="GO" id="GO:0005524">
    <property type="term" value="F:ATP binding"/>
    <property type="evidence" value="ECO:0007669"/>
    <property type="project" value="UniProtKB-UniRule"/>
</dbReference>
<evidence type="ECO:0000256" key="6">
    <source>
        <dbReference type="ARBA" id="ARBA00022840"/>
    </source>
</evidence>
<dbReference type="AlphaFoldDB" id="A0A2R4TD38"/>
<evidence type="ECO:0000259" key="10">
    <source>
        <dbReference type="PROSITE" id="PS50011"/>
    </source>
</evidence>
<dbReference type="InterPro" id="IPR011009">
    <property type="entry name" value="Kinase-like_dom_sf"/>
</dbReference>
<keyword evidence="9" id="KW-1133">Transmembrane helix</keyword>
<organism evidence="11 12">
    <name type="scientific">Streptomyces lunaelactis</name>
    <dbReference type="NCBI Taxonomy" id="1535768"/>
    <lineage>
        <taxon>Bacteria</taxon>
        <taxon>Bacillati</taxon>
        <taxon>Actinomycetota</taxon>
        <taxon>Actinomycetes</taxon>
        <taxon>Kitasatosporales</taxon>
        <taxon>Streptomycetaceae</taxon>
        <taxon>Streptomyces</taxon>
    </lineage>
</organism>
<dbReference type="InterPro" id="IPR017441">
    <property type="entry name" value="Protein_kinase_ATP_BS"/>
</dbReference>
<dbReference type="Proteomes" id="UP000244201">
    <property type="component" value="Chromosome"/>
</dbReference>
<evidence type="ECO:0000256" key="5">
    <source>
        <dbReference type="ARBA" id="ARBA00022777"/>
    </source>
</evidence>
<feature type="domain" description="Protein kinase" evidence="10">
    <location>
        <begin position="14"/>
        <end position="273"/>
    </location>
</feature>
<dbReference type="PROSITE" id="PS00107">
    <property type="entry name" value="PROTEIN_KINASE_ATP"/>
    <property type="match status" value="1"/>
</dbReference>
<dbReference type="Gene3D" id="1.10.510.10">
    <property type="entry name" value="Transferase(Phosphotransferase) domain 1"/>
    <property type="match status" value="1"/>
</dbReference>
<evidence type="ECO:0000256" key="4">
    <source>
        <dbReference type="ARBA" id="ARBA00022741"/>
    </source>
</evidence>
<gene>
    <name evidence="11" type="ORF">SLUN_37495</name>
</gene>
<dbReference type="EC" id="2.7.11.1" evidence="1"/>
<name>A0A2R4TD38_9ACTN</name>
<dbReference type="KEGG" id="slk:SLUN_37495"/>
<feature type="transmembrane region" description="Helical" evidence="9">
    <location>
        <begin position="294"/>
        <end position="317"/>
    </location>
</feature>